<dbReference type="InterPro" id="IPR029044">
    <property type="entry name" value="Nucleotide-diphossugar_trans"/>
</dbReference>
<reference evidence="2 3" key="1">
    <citation type="submission" date="2013-08" db="EMBL/GenBank/DDBJ databases">
        <authorList>
            <person name="Durkin A.S."/>
            <person name="Haft D.R."/>
            <person name="McCorrison J."/>
            <person name="Torralba M."/>
            <person name="Gillis M."/>
            <person name="Haft D.H."/>
            <person name="Methe B."/>
            <person name="Sutton G."/>
            <person name="Nelson K.E."/>
        </authorList>
    </citation>
    <scope>NUCLEOTIDE SEQUENCE [LARGE SCALE GENOMIC DNA]</scope>
    <source>
        <strain evidence="2 3">F0068</strain>
    </source>
</reference>
<dbReference type="InterPro" id="IPR001173">
    <property type="entry name" value="Glyco_trans_2-like"/>
</dbReference>
<dbReference type="PATRIC" id="fig|1081904.3.peg.2132"/>
<accession>U2L369</accession>
<dbReference type="AlphaFoldDB" id="U2L369"/>
<keyword evidence="2" id="KW-0328">Glycosyltransferase</keyword>
<dbReference type="CDD" id="cd06433">
    <property type="entry name" value="GT_2_WfgS_like"/>
    <property type="match status" value="1"/>
</dbReference>
<protein>
    <submittedName>
        <fullName evidence="2">Glycosyltransferase, group 2 family protein</fullName>
        <ecNumber evidence="2">2.4.-.-</ecNumber>
    </submittedName>
</protein>
<gene>
    <name evidence="2" type="ORF">HMPREF1218_0700</name>
</gene>
<feature type="domain" description="Glycosyltransferase 2-like" evidence="1">
    <location>
        <begin position="4"/>
        <end position="123"/>
    </location>
</feature>
<dbReference type="GO" id="GO:0016758">
    <property type="term" value="F:hexosyltransferase activity"/>
    <property type="evidence" value="ECO:0007669"/>
    <property type="project" value="UniProtKB-ARBA"/>
</dbReference>
<evidence type="ECO:0000313" key="2">
    <source>
        <dbReference type="EMBL" id="ERJ98795.1"/>
    </source>
</evidence>
<evidence type="ECO:0000259" key="1">
    <source>
        <dbReference type="Pfam" id="PF00535"/>
    </source>
</evidence>
<evidence type="ECO:0000313" key="3">
    <source>
        <dbReference type="Proteomes" id="UP000016600"/>
    </source>
</evidence>
<dbReference type="EC" id="2.4.-.-" evidence="2"/>
<keyword evidence="2" id="KW-0808">Transferase</keyword>
<dbReference type="PANTHER" id="PTHR22916:SF3">
    <property type="entry name" value="UDP-GLCNAC:BETAGAL BETA-1,3-N-ACETYLGLUCOSAMINYLTRANSFERASE-LIKE PROTEIN 1"/>
    <property type="match status" value="1"/>
</dbReference>
<dbReference type="PANTHER" id="PTHR22916">
    <property type="entry name" value="GLYCOSYLTRANSFERASE"/>
    <property type="match status" value="1"/>
</dbReference>
<dbReference type="RefSeq" id="WP_021584658.1">
    <property type="nucleotide sequence ID" value="NZ_AWET01000045.1"/>
</dbReference>
<dbReference type="Pfam" id="PF00535">
    <property type="entry name" value="Glycos_transf_2"/>
    <property type="match status" value="1"/>
</dbReference>
<keyword evidence="3" id="KW-1185">Reference proteome</keyword>
<sequence>MKVSIVTATYNSAKTLNDAIVSVLNQSYSNIEYWIIDGCSTDGTLDIIQKYEKVFHGSLKWISERDKGIYDAMNKGISHCSGDIIGILNSDDFFTSNDVIERVVSNFTDDIEAIYGDVHFVKANRLDKCVRYYSGSIFRPWMVRFGFIAPHPSFYIRKNIYEKYGLYATDYQISADFELVARMCYKYRIRTRYVHLDFVTMRLGGVSTRNCRYRLLGLKETIRACKRLGIRTNRFCVALKYVIKIYGFVVCH</sequence>
<name>U2L369_9BACT</name>
<dbReference type="Proteomes" id="UP000016600">
    <property type="component" value="Unassembled WGS sequence"/>
</dbReference>
<dbReference type="SUPFAM" id="SSF53448">
    <property type="entry name" value="Nucleotide-diphospho-sugar transferases"/>
    <property type="match status" value="1"/>
</dbReference>
<proteinExistence type="predicted"/>
<comment type="caution">
    <text evidence="2">The sequence shown here is derived from an EMBL/GenBank/DDBJ whole genome shotgun (WGS) entry which is preliminary data.</text>
</comment>
<dbReference type="Gene3D" id="3.90.550.10">
    <property type="entry name" value="Spore Coat Polysaccharide Biosynthesis Protein SpsA, Chain A"/>
    <property type="match status" value="1"/>
</dbReference>
<dbReference type="EMBL" id="AWET01000045">
    <property type="protein sequence ID" value="ERJ98795.1"/>
    <property type="molecule type" value="Genomic_DNA"/>
</dbReference>
<organism evidence="2 3">
    <name type="scientific">Hoylesella pleuritidis F0068</name>
    <dbReference type="NCBI Taxonomy" id="1081904"/>
    <lineage>
        <taxon>Bacteria</taxon>
        <taxon>Pseudomonadati</taxon>
        <taxon>Bacteroidota</taxon>
        <taxon>Bacteroidia</taxon>
        <taxon>Bacteroidales</taxon>
        <taxon>Prevotellaceae</taxon>
        <taxon>Hoylesella</taxon>
    </lineage>
</organism>